<dbReference type="OrthoDB" id="7907064at2"/>
<evidence type="ECO:0000313" key="4">
    <source>
        <dbReference type="Proteomes" id="UP000199550"/>
    </source>
</evidence>
<keyword evidence="4" id="KW-1185">Reference proteome</keyword>
<gene>
    <name evidence="3" type="ORF">SAMN04488004_101303</name>
</gene>
<feature type="domain" description="TadE-like" evidence="2">
    <location>
        <begin position="34"/>
        <end position="69"/>
    </location>
</feature>
<dbReference type="GeneID" id="97890534"/>
<dbReference type="InterPro" id="IPR012495">
    <property type="entry name" value="TadE-like_dom"/>
</dbReference>
<dbReference type="RefSeq" id="WP_090184543.1">
    <property type="nucleotide sequence ID" value="NZ_CAXYBM010000010.1"/>
</dbReference>
<keyword evidence="1" id="KW-1133">Transmembrane helix</keyword>
<sequence length="198" mass="21742">MMRRHPKTAAPTDCGAPTSRLGRLLRRFRRSEAGSSTVEFVILFPAIWMMFGMTIEAGMYSMQQVMLERGLDLTVREVRLGIMENPTHDKLVASTCSNALIMVDCESSLRLEMITSSPTAFAAPAGGITCINKEESPPGPIEIVNGKNNDLMMLRVCMQIKPLLPFAGLGKALIQDGNGGYYSLTATSAYVMEPFQWS</sequence>
<dbReference type="Proteomes" id="UP000199550">
    <property type="component" value="Unassembled WGS sequence"/>
</dbReference>
<dbReference type="STRING" id="195913.SAMN04488004_101303"/>
<accession>A0A1I4C170</accession>
<evidence type="ECO:0000259" key="2">
    <source>
        <dbReference type="Pfam" id="PF07811"/>
    </source>
</evidence>
<keyword evidence="1" id="KW-0472">Membrane</keyword>
<protein>
    <submittedName>
        <fullName evidence="3">TadE-like protein</fullName>
    </submittedName>
</protein>
<dbReference type="AlphaFoldDB" id="A0A1I4C170"/>
<evidence type="ECO:0000256" key="1">
    <source>
        <dbReference type="SAM" id="Phobius"/>
    </source>
</evidence>
<dbReference type="EMBL" id="FOTF01000001">
    <property type="protein sequence ID" value="SFK74802.1"/>
    <property type="molecule type" value="Genomic_DNA"/>
</dbReference>
<proteinExistence type="predicted"/>
<name>A0A1I4C170_9RHOB</name>
<dbReference type="Pfam" id="PF07811">
    <property type="entry name" value="TadE"/>
    <property type="match status" value="1"/>
</dbReference>
<keyword evidence="1" id="KW-0812">Transmembrane</keyword>
<organism evidence="3 4">
    <name type="scientific">Loktanella salsilacus</name>
    <dbReference type="NCBI Taxonomy" id="195913"/>
    <lineage>
        <taxon>Bacteria</taxon>
        <taxon>Pseudomonadati</taxon>
        <taxon>Pseudomonadota</taxon>
        <taxon>Alphaproteobacteria</taxon>
        <taxon>Rhodobacterales</taxon>
        <taxon>Roseobacteraceae</taxon>
        <taxon>Loktanella</taxon>
    </lineage>
</organism>
<evidence type="ECO:0000313" key="3">
    <source>
        <dbReference type="EMBL" id="SFK74802.1"/>
    </source>
</evidence>
<feature type="transmembrane region" description="Helical" evidence="1">
    <location>
        <begin position="33"/>
        <end position="55"/>
    </location>
</feature>
<reference evidence="3 4" key="1">
    <citation type="submission" date="2016-10" db="EMBL/GenBank/DDBJ databases">
        <authorList>
            <person name="de Groot N.N."/>
        </authorList>
    </citation>
    <scope>NUCLEOTIDE SEQUENCE [LARGE SCALE GENOMIC DNA]</scope>
    <source>
        <strain evidence="3 4">DSM 16199</strain>
    </source>
</reference>